<dbReference type="Proteomes" id="UP001556220">
    <property type="component" value="Unassembled WGS sequence"/>
</dbReference>
<accession>A0ABV3QA70</accession>
<evidence type="ECO:0000313" key="4">
    <source>
        <dbReference type="Proteomes" id="UP001556220"/>
    </source>
</evidence>
<proteinExistence type="predicted"/>
<name>A0ABV3QA70_9GAMM</name>
<gene>
    <name evidence="3" type="ORF">ABQJ54_03125</name>
</gene>
<feature type="compositionally biased region" description="Low complexity" evidence="1">
    <location>
        <begin position="64"/>
        <end position="82"/>
    </location>
</feature>
<keyword evidence="4" id="KW-1185">Reference proteome</keyword>
<reference evidence="3 4" key="1">
    <citation type="submission" date="2024-06" db="EMBL/GenBank/DDBJ databases">
        <authorList>
            <person name="Woo H."/>
        </authorList>
    </citation>
    <scope>NUCLEOTIDE SEQUENCE [LARGE SCALE GENOMIC DNA]</scope>
    <source>
        <strain evidence="3 4">Si-c</strain>
    </source>
</reference>
<feature type="chain" id="PRO_5047065565" evidence="2">
    <location>
        <begin position="26"/>
        <end position="238"/>
    </location>
</feature>
<feature type="compositionally biased region" description="Gly residues" evidence="1">
    <location>
        <begin position="83"/>
        <end position="110"/>
    </location>
</feature>
<organism evidence="3 4">
    <name type="scientific">Rhodanobacter lycopersici</name>
    <dbReference type="NCBI Taxonomy" id="3162487"/>
    <lineage>
        <taxon>Bacteria</taxon>
        <taxon>Pseudomonadati</taxon>
        <taxon>Pseudomonadota</taxon>
        <taxon>Gammaproteobacteria</taxon>
        <taxon>Lysobacterales</taxon>
        <taxon>Rhodanobacteraceae</taxon>
        <taxon>Rhodanobacter</taxon>
    </lineage>
</organism>
<dbReference type="EMBL" id="JBFOHK010000001">
    <property type="protein sequence ID" value="MEW9570728.1"/>
    <property type="molecule type" value="Genomic_DNA"/>
</dbReference>
<evidence type="ECO:0000256" key="2">
    <source>
        <dbReference type="SAM" id="SignalP"/>
    </source>
</evidence>
<evidence type="ECO:0000313" key="3">
    <source>
        <dbReference type="EMBL" id="MEW9570728.1"/>
    </source>
</evidence>
<keyword evidence="2" id="KW-0732">Signal</keyword>
<sequence length="238" mass="24793">MPKSRTLNATLLAAALLAAGSRASAQQTAALPDFNGLWRISDQGSDSPAQVTARLRAEIRREQSPTVAPAAASSSGNAPRSGNGAGGGRHGGGMGGGHMGGGGMGGGHGRGGGKHASTSSDDSSGDNDMLKSPPMLDNDSILVVQQDARAVQARLENGEQLDVRLDGNHQQTLDGSAVARRQAGGPDLQFSLEFGDGGRIEETWSRSADGRTLQVVEQWQPGFLQRPVVFRRVYQRVD</sequence>
<protein>
    <submittedName>
        <fullName evidence="3">Uncharacterized protein</fullName>
    </submittedName>
</protein>
<feature type="region of interest" description="Disordered" evidence="1">
    <location>
        <begin position="59"/>
        <end position="135"/>
    </location>
</feature>
<evidence type="ECO:0000256" key="1">
    <source>
        <dbReference type="SAM" id="MobiDB-lite"/>
    </source>
</evidence>
<comment type="caution">
    <text evidence="3">The sequence shown here is derived from an EMBL/GenBank/DDBJ whole genome shotgun (WGS) entry which is preliminary data.</text>
</comment>
<feature type="signal peptide" evidence="2">
    <location>
        <begin position="1"/>
        <end position="25"/>
    </location>
</feature>
<dbReference type="RefSeq" id="WP_367852802.1">
    <property type="nucleotide sequence ID" value="NZ_JBFOHK010000001.1"/>
</dbReference>